<sequence>MSFEEEDTFQFFLHRAFNANYNPDLIQSTVDQPSEPMNPPFTFYDRHLGSDYILHNVVHTPFIPQLLSKICDVSVNRFITSGHKFSATGYIYGKDIPGTKFKDASGVRDYYATHVGDTCQAYLSKLCVHPEVETWPTVIRFREHDKDATFYMAEGHLAVCEAPSGGVFWTQQDELPKSTTDTLNVLLDTFPRLAMWHVFPMVDTFTRTMQNSVNDTKFKWEPLRTAGYRFKTRVTLPPDGTMLSNLVHVRRVSRRKIPGGHLTDRNTLGKAGKFVTTPTVTKRKRYRPDFRHYLQHAWSQAAIHDTTFLVLNCGRYERIGIRHRASRTLYLSGLIDTVNSIDPRYRKLHIGLYIAIFQDALERMSALNAPSKSTIAKKRSLGDDEEYESPRSKKRRKTGLPTTLAHESISVQLVDRKLALVSLDYDAFCSPVPSSFIRIGESCKRHSPTVDTDWTKGSNEQKKFNSQEYFTLKLSAPLGHGAIGVVHPAQAEVALQSGGVLKENLAFKLAFTEEQQARLKNEFEIYCRMSRATDIEGILDVHGLFFDAESNVMGLLMANGGITLRQREIERTGAFAEQVKTTAKEKDAFKRALQSIHNADIRHQDIRADNLTVTPDGRVFIIDFDCAEWASPDSLTAEALRLNEILEGKYKQRLLY</sequence>
<dbReference type="GO" id="GO:0005524">
    <property type="term" value="F:ATP binding"/>
    <property type="evidence" value="ECO:0007669"/>
    <property type="project" value="InterPro"/>
</dbReference>
<evidence type="ECO:0000256" key="1">
    <source>
        <dbReference type="SAM" id="MobiDB-lite"/>
    </source>
</evidence>
<organism evidence="3">
    <name type="scientific">Psilocybe cubensis</name>
    <name type="common">Psychedelic mushroom</name>
    <name type="synonym">Stropharia cubensis</name>
    <dbReference type="NCBI Taxonomy" id="181762"/>
    <lineage>
        <taxon>Eukaryota</taxon>
        <taxon>Fungi</taxon>
        <taxon>Dikarya</taxon>
        <taxon>Basidiomycota</taxon>
        <taxon>Agaricomycotina</taxon>
        <taxon>Agaricomycetes</taxon>
        <taxon>Agaricomycetidae</taxon>
        <taxon>Agaricales</taxon>
        <taxon>Agaricineae</taxon>
        <taxon>Strophariaceae</taxon>
        <taxon>Psilocybe</taxon>
    </lineage>
</organism>
<dbReference type="AlphaFoldDB" id="A0A8H7YC53"/>
<accession>A0A8H7YC53</accession>
<dbReference type="Gene3D" id="1.10.510.10">
    <property type="entry name" value="Transferase(Phosphotransferase) domain 1"/>
    <property type="match status" value="1"/>
</dbReference>
<reference evidence="3" key="1">
    <citation type="submission" date="2021-02" db="EMBL/GenBank/DDBJ databases">
        <title>Psilocybe cubensis genome.</title>
        <authorList>
            <person name="Mckernan K.J."/>
            <person name="Crawford S."/>
            <person name="Trippe A."/>
            <person name="Kane L.T."/>
            <person name="Mclaughlin S."/>
        </authorList>
    </citation>
    <scope>NUCLEOTIDE SEQUENCE [LARGE SCALE GENOMIC DNA]</scope>
    <source>
        <strain evidence="3">MGC-MH-2018</strain>
    </source>
</reference>
<dbReference type="InterPro" id="IPR000719">
    <property type="entry name" value="Prot_kinase_dom"/>
</dbReference>
<dbReference type="GO" id="GO:0004672">
    <property type="term" value="F:protein kinase activity"/>
    <property type="evidence" value="ECO:0007669"/>
    <property type="project" value="InterPro"/>
</dbReference>
<proteinExistence type="predicted"/>
<dbReference type="OrthoDB" id="2521594at2759"/>
<dbReference type="SUPFAM" id="SSF56112">
    <property type="entry name" value="Protein kinase-like (PK-like)"/>
    <property type="match status" value="1"/>
</dbReference>
<name>A0A8H7YC53_PSICU</name>
<gene>
    <name evidence="3" type="ORF">JR316_001352</name>
</gene>
<feature type="domain" description="Protein kinase" evidence="2">
    <location>
        <begin position="472"/>
        <end position="656"/>
    </location>
</feature>
<dbReference type="InterPro" id="IPR011009">
    <property type="entry name" value="Kinase-like_dom_sf"/>
</dbReference>
<evidence type="ECO:0000259" key="2">
    <source>
        <dbReference type="PROSITE" id="PS50011"/>
    </source>
</evidence>
<evidence type="ECO:0000313" key="3">
    <source>
        <dbReference type="EMBL" id="KAG5174689.1"/>
    </source>
</evidence>
<comment type="caution">
    <text evidence="3">The sequence shown here is derived from an EMBL/GenBank/DDBJ whole genome shotgun (WGS) entry which is preliminary data.</text>
</comment>
<feature type="region of interest" description="Disordered" evidence="1">
    <location>
        <begin position="375"/>
        <end position="401"/>
    </location>
</feature>
<dbReference type="EMBL" id="JAFIQS010000001">
    <property type="protein sequence ID" value="KAG5174689.1"/>
    <property type="molecule type" value="Genomic_DNA"/>
</dbReference>
<protein>
    <recommendedName>
        <fullName evidence="2">Protein kinase domain-containing protein</fullName>
    </recommendedName>
</protein>
<dbReference type="PROSITE" id="PS50011">
    <property type="entry name" value="PROTEIN_KINASE_DOM"/>
    <property type="match status" value="1"/>
</dbReference>